<evidence type="ECO:0000259" key="10">
    <source>
        <dbReference type="PROSITE" id="PS51379"/>
    </source>
</evidence>
<dbReference type="PANTHER" id="PTHR30352">
    <property type="entry name" value="PYRUVATE FORMATE-LYASE-ACTIVATING ENZYME"/>
    <property type="match status" value="1"/>
</dbReference>
<dbReference type="PROSITE" id="PS01087">
    <property type="entry name" value="RADICAL_ACTIVATING"/>
    <property type="match status" value="1"/>
</dbReference>
<dbReference type="AlphaFoldDB" id="A0A0M2NMR5"/>
<evidence type="ECO:0000256" key="5">
    <source>
        <dbReference type="ARBA" id="ARBA00022723"/>
    </source>
</evidence>
<evidence type="ECO:0000256" key="2">
    <source>
        <dbReference type="ARBA" id="ARBA00009777"/>
    </source>
</evidence>
<accession>A0A0M2NMR5</accession>
<keyword evidence="12" id="KW-0456">Lyase</keyword>
<dbReference type="GO" id="GO:0051539">
    <property type="term" value="F:4 iron, 4 sulfur cluster binding"/>
    <property type="evidence" value="ECO:0007669"/>
    <property type="project" value="UniProtKB-KW"/>
</dbReference>
<comment type="catalytic activity">
    <reaction evidence="9">
        <text>glycyl-[protein] + reduced [flavodoxin] + S-adenosyl-L-methionine = glycin-2-yl radical-[protein] + semiquinone [flavodoxin] + 5'-deoxyadenosine + L-methionine + H(+)</text>
        <dbReference type="Rhea" id="RHEA:61976"/>
        <dbReference type="Rhea" id="RHEA-COMP:10622"/>
        <dbReference type="Rhea" id="RHEA-COMP:14480"/>
        <dbReference type="Rhea" id="RHEA-COMP:15993"/>
        <dbReference type="Rhea" id="RHEA-COMP:15994"/>
        <dbReference type="ChEBI" id="CHEBI:15378"/>
        <dbReference type="ChEBI" id="CHEBI:17319"/>
        <dbReference type="ChEBI" id="CHEBI:29947"/>
        <dbReference type="ChEBI" id="CHEBI:32722"/>
        <dbReference type="ChEBI" id="CHEBI:57618"/>
        <dbReference type="ChEBI" id="CHEBI:57844"/>
        <dbReference type="ChEBI" id="CHEBI:59789"/>
        <dbReference type="ChEBI" id="CHEBI:140311"/>
    </reaction>
</comment>
<comment type="caution">
    <text evidence="12">The sequence shown here is derived from an EMBL/GenBank/DDBJ whole genome shotgun (WGS) entry which is preliminary data.</text>
</comment>
<dbReference type="Gene3D" id="3.80.30.10">
    <property type="entry name" value="pyruvate-formate lyase- activating enzyme"/>
    <property type="match status" value="1"/>
</dbReference>
<dbReference type="Proteomes" id="UP000034076">
    <property type="component" value="Unassembled WGS sequence"/>
</dbReference>
<keyword evidence="4" id="KW-0949">S-adenosyl-L-methionine</keyword>
<dbReference type="EMBL" id="LAYJ01000076">
    <property type="protein sequence ID" value="KKI51495.1"/>
    <property type="molecule type" value="Genomic_DNA"/>
</dbReference>
<evidence type="ECO:0000256" key="6">
    <source>
        <dbReference type="ARBA" id="ARBA00023002"/>
    </source>
</evidence>
<name>A0A0M2NMR5_9FIRM</name>
<evidence type="ECO:0000256" key="4">
    <source>
        <dbReference type="ARBA" id="ARBA00022691"/>
    </source>
</evidence>
<comment type="cofactor">
    <cofactor evidence="1">
        <name>[4Fe-4S] cluster</name>
        <dbReference type="ChEBI" id="CHEBI:49883"/>
    </cofactor>
</comment>
<reference evidence="12 13" key="1">
    <citation type="submission" date="2015-04" db="EMBL/GenBank/DDBJ databases">
        <title>Draft genome sequence of bacteremic isolate Catabacter hongkongensis type strain HKU16T.</title>
        <authorList>
            <person name="Lau S.K."/>
            <person name="Teng J.L."/>
            <person name="Huang Y."/>
            <person name="Curreem S.O."/>
            <person name="Tsui S.K."/>
            <person name="Woo P.C."/>
        </authorList>
    </citation>
    <scope>NUCLEOTIDE SEQUENCE [LARGE SCALE GENOMIC DNA]</scope>
    <source>
        <strain evidence="12 13">HKU16</strain>
    </source>
</reference>
<dbReference type="SFLD" id="SFLDS00029">
    <property type="entry name" value="Radical_SAM"/>
    <property type="match status" value="1"/>
</dbReference>
<evidence type="ECO:0000259" key="11">
    <source>
        <dbReference type="PROSITE" id="PS51918"/>
    </source>
</evidence>
<dbReference type="Gene3D" id="3.30.70.20">
    <property type="match status" value="2"/>
</dbReference>
<dbReference type="PROSITE" id="PS00198">
    <property type="entry name" value="4FE4S_FER_1"/>
    <property type="match status" value="1"/>
</dbReference>
<dbReference type="PIRSF" id="PIRSF000371">
    <property type="entry name" value="PFL_act_enz"/>
    <property type="match status" value="1"/>
</dbReference>
<dbReference type="InterPro" id="IPR017900">
    <property type="entry name" value="4Fe4S_Fe_S_CS"/>
</dbReference>
<dbReference type="NCBIfam" id="TIGR02494">
    <property type="entry name" value="PFLE_PFLC"/>
    <property type="match status" value="1"/>
</dbReference>
<keyword evidence="12" id="KW-0670">Pyruvate</keyword>
<dbReference type="InterPro" id="IPR017896">
    <property type="entry name" value="4Fe4S_Fe-S-bd"/>
</dbReference>
<feature type="domain" description="4Fe-4S ferredoxin-type" evidence="10">
    <location>
        <begin position="50"/>
        <end position="79"/>
    </location>
</feature>
<dbReference type="PROSITE" id="PS51918">
    <property type="entry name" value="RADICAL_SAM"/>
    <property type="match status" value="1"/>
</dbReference>
<keyword evidence="7" id="KW-0408">Iron</keyword>
<dbReference type="InterPro" id="IPR007197">
    <property type="entry name" value="rSAM"/>
</dbReference>
<comment type="similarity">
    <text evidence="2">Belongs to the organic radical-activating enzymes family.</text>
</comment>
<dbReference type="OrthoDB" id="9782387at2"/>
<dbReference type="Pfam" id="PF04055">
    <property type="entry name" value="Radical_SAM"/>
    <property type="match status" value="1"/>
</dbReference>
<dbReference type="PANTHER" id="PTHR30352:SF4">
    <property type="entry name" value="PYRUVATE FORMATE-LYASE 2-ACTIVATING ENZYME"/>
    <property type="match status" value="1"/>
</dbReference>
<evidence type="ECO:0000256" key="1">
    <source>
        <dbReference type="ARBA" id="ARBA00001966"/>
    </source>
</evidence>
<dbReference type="InterPro" id="IPR040074">
    <property type="entry name" value="BssD/PflA/YjjW"/>
</dbReference>
<dbReference type="GO" id="GO:0043365">
    <property type="term" value="F:[formate-C-acetyltransferase]-activating enzyme activity"/>
    <property type="evidence" value="ECO:0007669"/>
    <property type="project" value="UniProtKB-EC"/>
</dbReference>
<evidence type="ECO:0000256" key="9">
    <source>
        <dbReference type="ARBA" id="ARBA00047365"/>
    </source>
</evidence>
<feature type="domain" description="4Fe-4S ferredoxin-type" evidence="10">
    <location>
        <begin position="82"/>
        <end position="108"/>
    </location>
</feature>
<dbReference type="SFLD" id="SFLDG01118">
    <property type="entry name" value="activating_enzymes__group_2"/>
    <property type="match status" value="1"/>
</dbReference>
<gene>
    <name evidence="12" type="ORF">CHK_0987</name>
</gene>
<keyword evidence="13" id="KW-1185">Reference proteome</keyword>
<dbReference type="InterPro" id="IPR058240">
    <property type="entry name" value="rSAM_sf"/>
</dbReference>
<organism evidence="12 13">
    <name type="scientific">Christensenella hongkongensis</name>
    <dbReference type="NCBI Taxonomy" id="270498"/>
    <lineage>
        <taxon>Bacteria</taxon>
        <taxon>Bacillati</taxon>
        <taxon>Bacillota</taxon>
        <taxon>Clostridia</taxon>
        <taxon>Christensenellales</taxon>
        <taxon>Christensenellaceae</taxon>
        <taxon>Christensenella</taxon>
    </lineage>
</organism>
<dbReference type="InterPro" id="IPR001989">
    <property type="entry name" value="Radical_activat_CS"/>
</dbReference>
<keyword evidence="3" id="KW-0004">4Fe-4S</keyword>
<dbReference type="EC" id="1.97.1.4" evidence="12"/>
<keyword evidence="6 12" id="KW-0560">Oxidoreductase</keyword>
<feature type="domain" description="Radical SAM core" evidence="11">
    <location>
        <begin position="19"/>
        <end position="306"/>
    </location>
</feature>
<evidence type="ECO:0000256" key="8">
    <source>
        <dbReference type="ARBA" id="ARBA00023014"/>
    </source>
</evidence>
<dbReference type="SUPFAM" id="SSF102114">
    <property type="entry name" value="Radical SAM enzymes"/>
    <property type="match status" value="1"/>
</dbReference>
<dbReference type="STRING" id="270498.CHK_0987"/>
<dbReference type="InterPro" id="IPR012839">
    <property type="entry name" value="Organic_radical_activase"/>
</dbReference>
<dbReference type="GO" id="GO:0016829">
    <property type="term" value="F:lyase activity"/>
    <property type="evidence" value="ECO:0007669"/>
    <property type="project" value="UniProtKB-KW"/>
</dbReference>
<evidence type="ECO:0000313" key="13">
    <source>
        <dbReference type="Proteomes" id="UP000034076"/>
    </source>
</evidence>
<dbReference type="Pfam" id="PF00037">
    <property type="entry name" value="Fer4"/>
    <property type="match status" value="1"/>
</dbReference>
<dbReference type="InterPro" id="IPR034457">
    <property type="entry name" value="Organic_radical-activating"/>
</dbReference>
<proteinExistence type="inferred from homology"/>
<dbReference type="SUPFAM" id="SSF54862">
    <property type="entry name" value="4Fe-4S ferredoxins"/>
    <property type="match status" value="1"/>
</dbReference>
<evidence type="ECO:0000313" key="12">
    <source>
        <dbReference type="EMBL" id="KKI51495.1"/>
    </source>
</evidence>
<dbReference type="RefSeq" id="WP_046442901.1">
    <property type="nucleotide sequence ID" value="NZ_LAYJ01000076.1"/>
</dbReference>
<evidence type="ECO:0000256" key="7">
    <source>
        <dbReference type="ARBA" id="ARBA00023004"/>
    </source>
</evidence>
<keyword evidence="8" id="KW-0411">Iron-sulfur</keyword>
<sequence length="311" mass="34702">MNKNETTGMVFNIERYRIHDGTGIRTALFLKGCNLVCPWCCNPESQHGTGEVAIHKNLCRECGSCIGVCPQKAISPSVRGNVIDRQACILCGACKEKCTYGAIEIYGEQKTVSEVMEPLTKDMAFFMRSQGGVTVSGGEPTLQADFVNAVMRECKNECLYTALETCGLATWENMWKCCEYCDEILFDIKTLIPQQFAEIVAGGIDMKANALEMVKNNVRELCRLGKKVVFRCVIIPGFNDNAEHIARVVAFAKENGVKQIDLLPFHQYGKHKYASLGMDYRYRDEQAIKDEEVEGFVRQIEENGILCTIGG</sequence>
<evidence type="ECO:0000256" key="3">
    <source>
        <dbReference type="ARBA" id="ARBA00022485"/>
    </source>
</evidence>
<keyword evidence="5" id="KW-0479">Metal-binding</keyword>
<dbReference type="SFLD" id="SFLDG01066">
    <property type="entry name" value="organic_radical-activating_enz"/>
    <property type="match status" value="1"/>
</dbReference>
<dbReference type="GO" id="GO:0046872">
    <property type="term" value="F:metal ion binding"/>
    <property type="evidence" value="ECO:0007669"/>
    <property type="project" value="UniProtKB-KW"/>
</dbReference>
<protein>
    <submittedName>
        <fullName evidence="12">Pyruvate formate-lyase activating enzyme</fullName>
        <ecNumber evidence="12">1.97.1.4</ecNumber>
    </submittedName>
</protein>
<dbReference type="PROSITE" id="PS51379">
    <property type="entry name" value="4FE4S_FER_2"/>
    <property type="match status" value="2"/>
</dbReference>